<feature type="chain" id="PRO_5013041532" evidence="1">
    <location>
        <begin position="17"/>
        <end position="63"/>
    </location>
</feature>
<reference evidence="3" key="1">
    <citation type="journal article" date="2017" name="Genome Biol.">
        <title>Comparative genomics reveals high biological diversity and specific adaptations in the industrially and medically important fungal genus Aspergillus.</title>
        <authorList>
            <person name="de Vries R.P."/>
            <person name="Riley R."/>
            <person name="Wiebenga A."/>
            <person name="Aguilar-Osorio G."/>
            <person name="Amillis S."/>
            <person name="Uchima C.A."/>
            <person name="Anderluh G."/>
            <person name="Asadollahi M."/>
            <person name="Askin M."/>
            <person name="Barry K."/>
            <person name="Battaglia E."/>
            <person name="Bayram O."/>
            <person name="Benocci T."/>
            <person name="Braus-Stromeyer S.A."/>
            <person name="Caldana C."/>
            <person name="Canovas D."/>
            <person name="Cerqueira G.C."/>
            <person name="Chen F."/>
            <person name="Chen W."/>
            <person name="Choi C."/>
            <person name="Clum A."/>
            <person name="Dos Santos R.A."/>
            <person name="Damasio A.R."/>
            <person name="Diallinas G."/>
            <person name="Emri T."/>
            <person name="Fekete E."/>
            <person name="Flipphi M."/>
            <person name="Freyberg S."/>
            <person name="Gallo A."/>
            <person name="Gournas C."/>
            <person name="Habgood R."/>
            <person name="Hainaut M."/>
            <person name="Harispe M.L."/>
            <person name="Henrissat B."/>
            <person name="Hilden K.S."/>
            <person name="Hope R."/>
            <person name="Hossain A."/>
            <person name="Karabika E."/>
            <person name="Karaffa L."/>
            <person name="Karanyi Z."/>
            <person name="Krasevec N."/>
            <person name="Kuo A."/>
            <person name="Kusch H."/>
            <person name="LaButti K."/>
            <person name="Lagendijk E.L."/>
            <person name="Lapidus A."/>
            <person name="Levasseur A."/>
            <person name="Lindquist E."/>
            <person name="Lipzen A."/>
            <person name="Logrieco A.F."/>
            <person name="MacCabe A."/>
            <person name="Maekelae M.R."/>
            <person name="Malavazi I."/>
            <person name="Melin P."/>
            <person name="Meyer V."/>
            <person name="Mielnichuk N."/>
            <person name="Miskei M."/>
            <person name="Molnar A.P."/>
            <person name="Mule G."/>
            <person name="Ngan C.Y."/>
            <person name="Orejas M."/>
            <person name="Orosz E."/>
            <person name="Ouedraogo J.P."/>
            <person name="Overkamp K.M."/>
            <person name="Park H.-S."/>
            <person name="Perrone G."/>
            <person name="Piumi F."/>
            <person name="Punt P.J."/>
            <person name="Ram A.F."/>
            <person name="Ramon A."/>
            <person name="Rauscher S."/>
            <person name="Record E."/>
            <person name="Riano-Pachon D.M."/>
            <person name="Robert V."/>
            <person name="Roehrig J."/>
            <person name="Ruller R."/>
            <person name="Salamov A."/>
            <person name="Salih N.S."/>
            <person name="Samson R.A."/>
            <person name="Sandor E."/>
            <person name="Sanguinetti M."/>
            <person name="Schuetze T."/>
            <person name="Sepcic K."/>
            <person name="Shelest E."/>
            <person name="Sherlock G."/>
            <person name="Sophianopoulou V."/>
            <person name="Squina F.M."/>
            <person name="Sun H."/>
            <person name="Susca A."/>
            <person name="Todd R.B."/>
            <person name="Tsang A."/>
            <person name="Unkles S.E."/>
            <person name="van de Wiele N."/>
            <person name="van Rossen-Uffink D."/>
            <person name="Oliveira J.V."/>
            <person name="Vesth T.C."/>
            <person name="Visser J."/>
            <person name="Yu J.-H."/>
            <person name="Zhou M."/>
            <person name="Andersen M.R."/>
            <person name="Archer D.B."/>
            <person name="Baker S.E."/>
            <person name="Benoit I."/>
            <person name="Brakhage A.A."/>
            <person name="Braus G.H."/>
            <person name="Fischer R."/>
            <person name="Frisvad J.C."/>
            <person name="Goldman G.H."/>
            <person name="Houbraken J."/>
            <person name="Oakley B."/>
            <person name="Pocsi I."/>
            <person name="Scazzocchio C."/>
            <person name="Seiboth B."/>
            <person name="vanKuyk P.A."/>
            <person name="Wortman J."/>
            <person name="Dyer P.S."/>
            <person name="Grigoriev I.V."/>
        </authorList>
    </citation>
    <scope>NUCLEOTIDE SEQUENCE [LARGE SCALE GENOMIC DNA]</scope>
    <source>
        <strain evidence="3">ATCC 16872 / CBS 172.66 / WB 5094</strain>
    </source>
</reference>
<dbReference type="AlphaFoldDB" id="A0A1L9WQB2"/>
<dbReference type="EMBL" id="KV878980">
    <property type="protein sequence ID" value="OJJ98257.1"/>
    <property type="molecule type" value="Genomic_DNA"/>
</dbReference>
<proteinExistence type="predicted"/>
<accession>A0A1L9WQB2</accession>
<dbReference type="GeneID" id="30975291"/>
<feature type="signal peptide" evidence="1">
    <location>
        <begin position="1"/>
        <end position="16"/>
    </location>
</feature>
<dbReference type="RefSeq" id="XP_020054597.1">
    <property type="nucleotide sequence ID" value="XM_020201477.1"/>
</dbReference>
<evidence type="ECO:0000313" key="2">
    <source>
        <dbReference type="EMBL" id="OJJ98257.1"/>
    </source>
</evidence>
<keyword evidence="1" id="KW-0732">Signal</keyword>
<dbReference type="OMA" id="CCTPLKC"/>
<evidence type="ECO:0000256" key="1">
    <source>
        <dbReference type="SAM" id="SignalP"/>
    </source>
</evidence>
<gene>
    <name evidence="2" type="ORF">ASPACDRAFT_44764</name>
</gene>
<organism evidence="2 3">
    <name type="scientific">Aspergillus aculeatus (strain ATCC 16872 / CBS 172.66 / WB 5094)</name>
    <dbReference type="NCBI Taxonomy" id="690307"/>
    <lineage>
        <taxon>Eukaryota</taxon>
        <taxon>Fungi</taxon>
        <taxon>Dikarya</taxon>
        <taxon>Ascomycota</taxon>
        <taxon>Pezizomycotina</taxon>
        <taxon>Eurotiomycetes</taxon>
        <taxon>Eurotiomycetidae</taxon>
        <taxon>Eurotiales</taxon>
        <taxon>Aspergillaceae</taxon>
        <taxon>Aspergillus</taxon>
        <taxon>Aspergillus subgen. Circumdati</taxon>
    </lineage>
</organism>
<protein>
    <submittedName>
        <fullName evidence="2">Uncharacterized protein</fullName>
    </submittedName>
</protein>
<dbReference type="VEuPathDB" id="FungiDB:ASPACDRAFT_44764"/>
<name>A0A1L9WQB2_ASPA1</name>
<keyword evidence="3" id="KW-1185">Reference proteome</keyword>
<sequence>MRFLAVVALLASLTAARPAENGMFNIELSCIGLNDRACVANATSGMGCCVPLYCGADHRCHRP</sequence>
<dbReference type="Proteomes" id="UP000184546">
    <property type="component" value="Unassembled WGS sequence"/>
</dbReference>
<dbReference type="OrthoDB" id="4459250at2759"/>
<evidence type="ECO:0000313" key="3">
    <source>
        <dbReference type="Proteomes" id="UP000184546"/>
    </source>
</evidence>